<feature type="chain" id="PRO_5026166306" evidence="2">
    <location>
        <begin position="23"/>
        <end position="468"/>
    </location>
</feature>
<dbReference type="InterPro" id="IPR039331">
    <property type="entry name" value="PAPs-like"/>
</dbReference>
<protein>
    <submittedName>
        <fullName evidence="5">Metallophosphatase</fullName>
    </submittedName>
</protein>
<feature type="domain" description="Calcineurin-like phosphoesterase" evidence="3">
    <location>
        <begin position="160"/>
        <end position="355"/>
    </location>
</feature>
<comment type="caution">
    <text evidence="5">The sequence shown here is derived from an EMBL/GenBank/DDBJ whole genome shotgun (WGS) entry which is preliminary data.</text>
</comment>
<sequence length="468" mass="52442">MKIVSFLVGALALAVPVCSPLAAQEAIHPSWQPASHWPDRIVATLPGDPQTSFAVTWRTDLDVTESVAQITLAQDGPELEEHAETLRGSVETLDLEQVEINGETFDAHWNKGLGAVNYHSVEFNGLSPDTLYAYRVKGGDEEWSEWFQLRTAPEDGPVTFLYLGDAQNDILSRWSRVIREAFATASDARFIVHAGDLTNKSARDRDWGEWFKALSFIHSRIPAIPATGNHEYMKLETDGRVSDRDITMLWRPQFSLPVEESLPRELAELAYDVRYTKDVHVFIITSTDDDHLQAQADWLDREMSRSDAKWKIVSFHHPIFSSSEGRDTPEKRDILLPVFLKHKVDLVLQGHDHTYARGAIGSPSDKLGFADSGALIETMFVNSVGGPKQYDWKTTGWDEYADAGVKLARSAADTQLFQVLRVDGDRLTYESRTATGALYDDFVLDKQQDGRKLIVSAGTSTMPERMSD</sequence>
<keyword evidence="6" id="KW-1185">Reference proteome</keyword>
<evidence type="ECO:0000259" key="3">
    <source>
        <dbReference type="Pfam" id="PF00149"/>
    </source>
</evidence>
<dbReference type="GO" id="GO:0046872">
    <property type="term" value="F:metal ion binding"/>
    <property type="evidence" value="ECO:0007669"/>
    <property type="project" value="InterPro"/>
</dbReference>
<dbReference type="Pfam" id="PF00149">
    <property type="entry name" value="Metallophos"/>
    <property type="match status" value="1"/>
</dbReference>
<feature type="domain" description="Purple acid phosphatase N-terminal" evidence="4">
    <location>
        <begin position="38"/>
        <end position="151"/>
    </location>
</feature>
<organism evidence="5 6">
    <name type="scientific">Altericroceibacterium endophyticum</name>
    <dbReference type="NCBI Taxonomy" id="1808508"/>
    <lineage>
        <taxon>Bacteria</taxon>
        <taxon>Pseudomonadati</taxon>
        <taxon>Pseudomonadota</taxon>
        <taxon>Alphaproteobacteria</taxon>
        <taxon>Sphingomonadales</taxon>
        <taxon>Erythrobacteraceae</taxon>
        <taxon>Altericroceibacterium</taxon>
    </lineage>
</organism>
<dbReference type="GO" id="GO:0003993">
    <property type="term" value="F:acid phosphatase activity"/>
    <property type="evidence" value="ECO:0007669"/>
    <property type="project" value="InterPro"/>
</dbReference>
<accession>A0A6I4T2X6</accession>
<feature type="signal peptide" evidence="2">
    <location>
        <begin position="1"/>
        <end position="22"/>
    </location>
</feature>
<evidence type="ECO:0000313" key="5">
    <source>
        <dbReference type="EMBL" id="MXO65216.1"/>
    </source>
</evidence>
<dbReference type="InterPro" id="IPR008963">
    <property type="entry name" value="Purple_acid_Pase-like_N"/>
</dbReference>
<dbReference type="PANTHER" id="PTHR22953">
    <property type="entry name" value="ACID PHOSPHATASE RELATED"/>
    <property type="match status" value="1"/>
</dbReference>
<dbReference type="SUPFAM" id="SSF49363">
    <property type="entry name" value="Purple acid phosphatase, N-terminal domain"/>
    <property type="match status" value="1"/>
</dbReference>
<dbReference type="EMBL" id="WTYT01000002">
    <property type="protein sequence ID" value="MXO65216.1"/>
    <property type="molecule type" value="Genomic_DNA"/>
</dbReference>
<evidence type="ECO:0000313" key="6">
    <source>
        <dbReference type="Proteomes" id="UP000438476"/>
    </source>
</evidence>
<dbReference type="InterPro" id="IPR015914">
    <property type="entry name" value="PAPs_N"/>
</dbReference>
<evidence type="ECO:0000259" key="4">
    <source>
        <dbReference type="Pfam" id="PF16656"/>
    </source>
</evidence>
<reference evidence="5 6" key="1">
    <citation type="submission" date="2019-12" db="EMBL/GenBank/DDBJ databases">
        <title>Genomic-based taxomic classification of the family Erythrobacteraceae.</title>
        <authorList>
            <person name="Xu L."/>
        </authorList>
    </citation>
    <scope>NUCLEOTIDE SEQUENCE [LARGE SCALE GENOMIC DNA]</scope>
    <source>
        <strain evidence="5 6">LMG 29518</strain>
    </source>
</reference>
<dbReference type="Gene3D" id="2.60.40.380">
    <property type="entry name" value="Purple acid phosphatase-like, N-terminal"/>
    <property type="match status" value="1"/>
</dbReference>
<keyword evidence="1 2" id="KW-0732">Signal</keyword>
<dbReference type="Gene3D" id="3.60.21.10">
    <property type="match status" value="1"/>
</dbReference>
<name>A0A6I4T2X6_9SPHN</name>
<dbReference type="SUPFAM" id="SSF56300">
    <property type="entry name" value="Metallo-dependent phosphatases"/>
    <property type="match status" value="1"/>
</dbReference>
<proteinExistence type="predicted"/>
<dbReference type="Proteomes" id="UP000438476">
    <property type="component" value="Unassembled WGS sequence"/>
</dbReference>
<dbReference type="AlphaFoldDB" id="A0A6I4T2X6"/>
<dbReference type="OrthoDB" id="9809781at2"/>
<dbReference type="InterPro" id="IPR029052">
    <property type="entry name" value="Metallo-depent_PP-like"/>
</dbReference>
<dbReference type="InterPro" id="IPR004843">
    <property type="entry name" value="Calcineurin-like_PHP"/>
</dbReference>
<evidence type="ECO:0000256" key="2">
    <source>
        <dbReference type="SAM" id="SignalP"/>
    </source>
</evidence>
<evidence type="ECO:0000256" key="1">
    <source>
        <dbReference type="ARBA" id="ARBA00022729"/>
    </source>
</evidence>
<dbReference type="Pfam" id="PF16656">
    <property type="entry name" value="Pur_ac_phosph_N"/>
    <property type="match status" value="1"/>
</dbReference>
<dbReference type="RefSeq" id="WP_160735638.1">
    <property type="nucleotide sequence ID" value="NZ_WTYT01000002.1"/>
</dbReference>
<gene>
    <name evidence="5" type="ORF">GRI91_05570</name>
</gene>
<dbReference type="PANTHER" id="PTHR22953:SF153">
    <property type="entry name" value="PURPLE ACID PHOSPHATASE"/>
    <property type="match status" value="1"/>
</dbReference>